<dbReference type="Pfam" id="PF00072">
    <property type="entry name" value="Response_reg"/>
    <property type="match status" value="1"/>
</dbReference>
<dbReference type="PANTHER" id="PTHR43228:SF1">
    <property type="entry name" value="TWO-COMPONENT RESPONSE REGULATOR ARR22"/>
    <property type="match status" value="1"/>
</dbReference>
<dbReference type="PANTHER" id="PTHR43228">
    <property type="entry name" value="TWO-COMPONENT RESPONSE REGULATOR"/>
    <property type="match status" value="1"/>
</dbReference>
<sequence>MSNTDSQAAVAIPHQQHSARIMVVDDDPVFRTVTRNFLEATGHQVTEAGDGLEALKLLSITEPDLVLCDLAMPLLTGMEFTEEVRVEYPSLPVIVISATGDMADVAKALRMGVKDFLTKPIGDYKHLTESINVVLEESSSSCEQSDFVSRWFRIEESEEDGSQEEQELHWHLQYLQQNPNAARELLTALLPEKDSALGAWRSSYRLLQSANTLPLVFDYTWLMSGQMAFYLVDASSSDHGGVASTLLVRTLFDDYVRRLHHNSVDLKDLARNIEKGMQCSCAAYPVEAVFGVIDLSEGTISVLPAGLDCRWENSQAHFNISGSNRLGENCLSNFMTKDLAVLEGGKLSLSRVGSSSFSWEVKLALPS</sequence>
<protein>
    <submittedName>
        <fullName evidence="1">Response regulator</fullName>
    </submittedName>
</protein>
<dbReference type="RefSeq" id="WP_062460396.1">
    <property type="nucleotide sequence ID" value="NZ_CP033577.1"/>
</dbReference>
<evidence type="ECO:0000313" key="2">
    <source>
        <dbReference type="Proteomes" id="UP000279760"/>
    </source>
</evidence>
<name>A0A3G4VF93_9VIBR</name>
<dbReference type="EMBL" id="CP033577">
    <property type="protein sequence ID" value="AYV22312.1"/>
    <property type="molecule type" value="Genomic_DNA"/>
</dbReference>
<dbReference type="GO" id="GO:0000160">
    <property type="term" value="P:phosphorelay signal transduction system"/>
    <property type="evidence" value="ECO:0007669"/>
    <property type="project" value="InterPro"/>
</dbReference>
<evidence type="ECO:0000313" key="1">
    <source>
        <dbReference type="EMBL" id="AYV22312.1"/>
    </source>
</evidence>
<dbReference type="InterPro" id="IPR036457">
    <property type="entry name" value="PPM-type-like_dom_sf"/>
</dbReference>
<organism evidence="1 2">
    <name type="scientific">Vibrio mediterranei</name>
    <dbReference type="NCBI Taxonomy" id="689"/>
    <lineage>
        <taxon>Bacteria</taxon>
        <taxon>Pseudomonadati</taxon>
        <taxon>Pseudomonadota</taxon>
        <taxon>Gammaproteobacteria</taxon>
        <taxon>Vibrionales</taxon>
        <taxon>Vibrionaceae</taxon>
        <taxon>Vibrio</taxon>
    </lineage>
</organism>
<dbReference type="InterPro" id="IPR052048">
    <property type="entry name" value="ST_Response_Regulator"/>
</dbReference>
<dbReference type="AlphaFoldDB" id="A0A3G4VF93"/>
<dbReference type="Gene3D" id="3.60.40.10">
    <property type="entry name" value="PPM-type phosphatase domain"/>
    <property type="match status" value="1"/>
</dbReference>
<dbReference type="InterPro" id="IPR001789">
    <property type="entry name" value="Sig_transdc_resp-reg_receiver"/>
</dbReference>
<dbReference type="FunFam" id="3.40.50.2300:FF:000301">
    <property type="entry name" value="Response regulator receiver"/>
    <property type="match status" value="1"/>
</dbReference>
<dbReference type="Proteomes" id="UP000279760">
    <property type="component" value="Chromosome 1"/>
</dbReference>
<dbReference type="SMART" id="SM00448">
    <property type="entry name" value="REC"/>
    <property type="match status" value="1"/>
</dbReference>
<dbReference type="Gene3D" id="3.40.50.2300">
    <property type="match status" value="1"/>
</dbReference>
<dbReference type="SUPFAM" id="SSF52172">
    <property type="entry name" value="CheY-like"/>
    <property type="match status" value="1"/>
</dbReference>
<reference evidence="1 2" key="1">
    <citation type="submission" date="2018-11" db="EMBL/GenBank/DDBJ databases">
        <title>Complete Genome Sequence of Vbrio mediterranei 117-T6: a Potential Pathogen Bacteria Isolated from the Conchocelis of Pyropia.</title>
        <authorList>
            <person name="Liu Q."/>
        </authorList>
    </citation>
    <scope>NUCLEOTIDE SEQUENCE [LARGE SCALE GENOMIC DNA]</scope>
    <source>
        <strain evidence="1 2">117-T6</strain>
    </source>
</reference>
<dbReference type="PROSITE" id="PS50110">
    <property type="entry name" value="RESPONSE_REGULATORY"/>
    <property type="match status" value="1"/>
</dbReference>
<accession>A0A3G4VF93</accession>
<gene>
    <name evidence="1" type="ORF">ECB94_14175</name>
</gene>
<proteinExistence type="predicted"/>
<dbReference type="InterPro" id="IPR011006">
    <property type="entry name" value="CheY-like_superfamily"/>
</dbReference>